<evidence type="ECO:0000256" key="12">
    <source>
        <dbReference type="SAM" id="MobiDB-lite"/>
    </source>
</evidence>
<dbReference type="STRING" id="268505.A0A2A9PAX2"/>
<reference evidence="14 15" key="2">
    <citation type="journal article" date="2017" name="Sci. Rep.">
        <title>Ant-infecting Ophiocordyceps genomes reveal a high diversity of potential behavioral manipulation genes and a possible major role for enterotoxins.</title>
        <authorList>
            <person name="de Bekker C."/>
            <person name="Ohm R.A."/>
            <person name="Evans H.C."/>
            <person name="Brachmann A."/>
            <person name="Hughes D.P."/>
        </authorList>
    </citation>
    <scope>NUCLEOTIDE SEQUENCE [LARGE SCALE GENOMIC DNA]</scope>
    <source>
        <strain evidence="14 15">SC16a</strain>
    </source>
</reference>
<keyword evidence="7" id="KW-0010">Activator</keyword>
<feature type="compositionally biased region" description="Low complexity" evidence="12">
    <location>
        <begin position="111"/>
        <end position="123"/>
    </location>
</feature>
<dbReference type="GO" id="GO:0006357">
    <property type="term" value="P:regulation of transcription by RNA polymerase II"/>
    <property type="evidence" value="ECO:0007669"/>
    <property type="project" value="InterPro"/>
</dbReference>
<protein>
    <recommendedName>
        <fullName evidence="4">Mediator of RNA polymerase II transcription subunit 12</fullName>
    </recommendedName>
    <alternativeName>
        <fullName evidence="11">Mediator complex subunit 12</fullName>
    </alternativeName>
</protein>
<keyword evidence="8" id="KW-0804">Transcription</keyword>
<evidence type="ECO:0000313" key="15">
    <source>
        <dbReference type="Proteomes" id="UP000037136"/>
    </source>
</evidence>
<keyword evidence="9" id="KW-0539">Nucleus</keyword>
<feature type="region of interest" description="Disordered" evidence="12">
    <location>
        <begin position="1"/>
        <end position="184"/>
    </location>
</feature>
<keyword evidence="15" id="KW-1185">Reference proteome</keyword>
<comment type="subunit">
    <text evidence="3">Component of the SRB8-11 complex, which itself associates with the Mediator complex.</text>
</comment>
<feature type="compositionally biased region" description="Basic residues" evidence="12">
    <location>
        <begin position="69"/>
        <end position="81"/>
    </location>
</feature>
<evidence type="ECO:0000256" key="1">
    <source>
        <dbReference type="ARBA" id="ARBA00004123"/>
    </source>
</evidence>
<dbReference type="Pfam" id="PF09497">
    <property type="entry name" value="Med12"/>
    <property type="match status" value="1"/>
</dbReference>
<dbReference type="Pfam" id="PF25326">
    <property type="entry name" value="ARM_SRB8"/>
    <property type="match status" value="1"/>
</dbReference>
<evidence type="ECO:0000256" key="9">
    <source>
        <dbReference type="ARBA" id="ARBA00023242"/>
    </source>
</evidence>
<evidence type="ECO:0000259" key="13">
    <source>
        <dbReference type="SMART" id="SM01281"/>
    </source>
</evidence>
<dbReference type="GO" id="GO:0003712">
    <property type="term" value="F:transcription coregulator activity"/>
    <property type="evidence" value="ECO:0007669"/>
    <property type="project" value="InterPro"/>
</dbReference>
<keyword evidence="6" id="KW-0805">Transcription regulation</keyword>
<gene>
    <name evidence="14" type="ORF">XA68_13348</name>
</gene>
<dbReference type="SUPFAM" id="SSF48371">
    <property type="entry name" value="ARM repeat"/>
    <property type="match status" value="1"/>
</dbReference>
<comment type="similarity">
    <text evidence="2">Belongs to the Mediator complex subunit 12 family.</text>
</comment>
<name>A0A2A9PAX2_OPHUN</name>
<organism evidence="14 15">
    <name type="scientific">Ophiocordyceps unilateralis</name>
    <name type="common">Zombie-ant fungus</name>
    <name type="synonym">Torrubia unilateralis</name>
    <dbReference type="NCBI Taxonomy" id="268505"/>
    <lineage>
        <taxon>Eukaryota</taxon>
        <taxon>Fungi</taxon>
        <taxon>Dikarya</taxon>
        <taxon>Ascomycota</taxon>
        <taxon>Pezizomycotina</taxon>
        <taxon>Sordariomycetes</taxon>
        <taxon>Hypocreomycetidae</taxon>
        <taxon>Hypocreales</taxon>
        <taxon>Ophiocordycipitaceae</taxon>
        <taxon>Ophiocordyceps</taxon>
    </lineage>
</organism>
<dbReference type="PANTHER" id="PTHR46567:SF1">
    <property type="entry name" value="MEDIATOR OF RNA POLYMERASE II TRANSCRIPTION SUBUNIT 12"/>
    <property type="match status" value="1"/>
</dbReference>
<feature type="domain" description="Mediator complex subunit Med12" evidence="13">
    <location>
        <begin position="288"/>
        <end position="351"/>
    </location>
</feature>
<dbReference type="EMBL" id="LAZP02000268">
    <property type="protein sequence ID" value="PFH58675.1"/>
    <property type="molecule type" value="Genomic_DNA"/>
</dbReference>
<accession>A0A2A9PAX2</accession>
<evidence type="ECO:0000256" key="3">
    <source>
        <dbReference type="ARBA" id="ARBA00011629"/>
    </source>
</evidence>
<dbReference type="InterPro" id="IPR016024">
    <property type="entry name" value="ARM-type_fold"/>
</dbReference>
<evidence type="ECO:0000256" key="11">
    <source>
        <dbReference type="ARBA" id="ARBA00032010"/>
    </source>
</evidence>
<dbReference type="GO" id="GO:0016592">
    <property type="term" value="C:mediator complex"/>
    <property type="evidence" value="ECO:0007669"/>
    <property type="project" value="InterPro"/>
</dbReference>
<dbReference type="PANTHER" id="PTHR46567">
    <property type="entry name" value="MEDIATOR OF RNA POLYMERASE II TRANSCRIPTION SUBUNIT 12"/>
    <property type="match status" value="1"/>
</dbReference>
<dbReference type="InterPro" id="IPR019035">
    <property type="entry name" value="Mediator_Med12"/>
</dbReference>
<comment type="caution">
    <text evidence="14">The sequence shown here is derived from an EMBL/GenBank/DDBJ whole genome shotgun (WGS) entry which is preliminary data.</text>
</comment>
<dbReference type="Proteomes" id="UP000037136">
    <property type="component" value="Unassembled WGS sequence"/>
</dbReference>
<proteinExistence type="inferred from homology"/>
<evidence type="ECO:0000256" key="7">
    <source>
        <dbReference type="ARBA" id="ARBA00023159"/>
    </source>
</evidence>
<feature type="compositionally biased region" description="Low complexity" evidence="12">
    <location>
        <begin position="33"/>
        <end position="44"/>
    </location>
</feature>
<evidence type="ECO:0000256" key="10">
    <source>
        <dbReference type="ARBA" id="ARBA00025661"/>
    </source>
</evidence>
<sequence length="1526" mass="166795">MTSRPPMGVPPRQPQRAPASNLAVQRPTHHQRSLSQQYLASSSSPAVRKDTHLDAPGESPDVPPPAAQGRHHASTPRRGSSKLRLELSTNNWDSDLAATTESPQILTPSRVAPVLAAPVPDAPGTDKVSPAQSRGSQHDDNPPIPMPKRRPQPPERPVPIPRPSTSAAAPAKKDARPKPYTVEVPSDAPRFVSIHKLDLPNRDPFSKGLHTGNADFFPWSGHHHEDEWSSEAIQKGTWDRGAQNETASARVAVLPALKQKSGLNALSTIFMGVMNQRRFRGQILSPSTFKPPPRVTLTDTKREVWLKDLANPTISLRRLSRTIPHGIRGRTLLDQCLNKNVPTERAVWLAKCVGANEIRAFKRKGAGGAFVMGGESKWVRDWTVFVEQFVEAVVSAFGEPDWKTRVTYAIRLATNLYSEHLLDRDHYLDWITSNLESSSQPKMPMWILIAQITWADLVRSRKYGRRLVYTLLTQLDNIHNDPDRDILIQLSSQLTSLLKTLLRSNPESFVAPSLWPRHRDGLKAFLASDDGVSQDAWQRVNGRNARLLVTNTASPPAGRQHLIKLLDSTIQDHNDGELAAKCLAVTDDRTELVKTLVEWATSVHRPGLAKIYVAVSLIKSWAASDATTSVIVDLLDDVSATDRLRKKAVFHLVSELIRARLFSVPRYIKWLIGRGGLHDAAEIDPDDGPCSSRLLVELPIHCLSESQRSQRTNVLWRAGQYSTADEAKDTANALRCVDSSLGLLQHLGNADGPTKCLSLPKLLRRVSHSSRAVQTSIGAHLRDVLTPDLLGKVEPVVALSTFSSARLVLETAQDFSCLSQVLKSYAAASDVEVLAACADTVNSLLDVFMAMGTADGLFGSLTGRLKSLKCEQAAGARPLLVALTGLARRLPHRSAVAQQLQRELAQSERSNALDACSPVSDSMALQAQNGESEVAEQIDKLLASGNTVDPPTMNRLFRNIIPKLEAGWTKADDGGRRVFASLLARLRIFDAQHFDKLMADWVSHIGTLKERPRLLGLFPLLISLGCLSMPILLQSANSVSSSADAGSSSDASAVYLQELLQLIVTKLPRAGCLDTVEAYRFEIRQKSARLEHSGALLSLIRNAVAEYAAVRSREPEVDCPLDEAACKDCLVETLRYLVVTDSSAVAKVLDVGTLAASAVELVDEMVTKLVAPGGGGDGGPQESFDQLLGLCNELTMPFCQLKLDVDLSGVGEPASRFEGFARAMDRAMEARNIVWTKMLPCLSQEITRNLSTQAHARFLGLIPSLQSAKASDDGSTEHVVHLAENLLGVMEAISSGQQPPPPPSWSQLTTTLVEKLCDLWEIVASRQEEAREEVLDRWLPALLRFIVLHSPCPEAATGTTQSVPATAHHEIRARIILVLCGLLLELDSRPRTARGGLSEHVLDVATLLVDALPDEVRTQCSRSILFLPGGASTASTSSDPRLYYLFSVQQPTWAENLKLAHKERASIAYSAAARGMSTLYGIGPASSERLSPYVLRRWEVLSEPTPNVGENDTSLSLGLFEAIRMQ</sequence>
<feature type="compositionally biased region" description="Polar residues" evidence="12">
    <location>
        <begin position="87"/>
        <end position="107"/>
    </location>
</feature>
<evidence type="ECO:0000313" key="14">
    <source>
        <dbReference type="EMBL" id="PFH58675.1"/>
    </source>
</evidence>
<evidence type="ECO:0000256" key="6">
    <source>
        <dbReference type="ARBA" id="ARBA00023015"/>
    </source>
</evidence>
<evidence type="ECO:0000256" key="2">
    <source>
        <dbReference type="ARBA" id="ARBA00010289"/>
    </source>
</evidence>
<dbReference type="OrthoDB" id="20828at2759"/>
<comment type="subcellular location">
    <subcellularLocation>
        <location evidence="1">Nucleus</location>
    </subcellularLocation>
</comment>
<evidence type="ECO:0000256" key="5">
    <source>
        <dbReference type="ARBA" id="ARBA00022491"/>
    </source>
</evidence>
<reference evidence="14 15" key="1">
    <citation type="journal article" date="2015" name="BMC Genomics">
        <title>Gene expression during zombie ant biting behavior reflects the complexity underlying fungal parasitic behavioral manipulation.</title>
        <authorList>
            <person name="de Bekker C."/>
            <person name="Ohm R.A."/>
            <person name="Loreto R.G."/>
            <person name="Sebastian A."/>
            <person name="Albert I."/>
            <person name="Merrow M."/>
            <person name="Brachmann A."/>
            <person name="Hughes D.P."/>
        </authorList>
    </citation>
    <scope>NUCLEOTIDE SEQUENCE [LARGE SCALE GENOMIC DNA]</scope>
    <source>
        <strain evidence="14 15">SC16a</strain>
    </source>
</reference>
<dbReference type="InterPro" id="IPR057344">
    <property type="entry name" value="ARM_SRB8"/>
</dbReference>
<comment type="function">
    <text evidence="10">Component of the SRB8-11 complex. The SRB8-11 complex is a regulatory module of the Mediator complex which is itself involved in regulation of basal and activated RNA polymerase II-dependent transcription. The SRB8-11 complex may be involved in the transcriptional repression of a subset of genes regulated by Mediator. It may inhibit the association of the Mediator complex with RNA polymerase II to form the holoenzyme complex.</text>
</comment>
<dbReference type="SMART" id="SM01281">
    <property type="entry name" value="Med12"/>
    <property type="match status" value="1"/>
</dbReference>
<evidence type="ECO:0000256" key="4">
    <source>
        <dbReference type="ARBA" id="ARBA00019622"/>
    </source>
</evidence>
<keyword evidence="5" id="KW-0678">Repressor</keyword>
<evidence type="ECO:0000256" key="8">
    <source>
        <dbReference type="ARBA" id="ARBA00023163"/>
    </source>
</evidence>